<dbReference type="Pfam" id="PF08530">
    <property type="entry name" value="PepX_C"/>
    <property type="match status" value="1"/>
</dbReference>
<dbReference type="PANTHER" id="PTHR43056">
    <property type="entry name" value="PEPTIDASE S9 PROLYL OLIGOPEPTIDASE"/>
    <property type="match status" value="1"/>
</dbReference>
<accession>A0A421D116</accession>
<dbReference type="GO" id="GO:0008239">
    <property type="term" value="F:dipeptidyl-peptidase activity"/>
    <property type="evidence" value="ECO:0007669"/>
    <property type="project" value="InterPro"/>
</dbReference>
<dbReference type="NCBIfam" id="TIGR00976">
    <property type="entry name" value="CocE_NonD"/>
    <property type="match status" value="1"/>
</dbReference>
<evidence type="ECO:0000256" key="1">
    <source>
        <dbReference type="ARBA" id="ARBA00022801"/>
    </source>
</evidence>
<dbReference type="InterPro" id="IPR008979">
    <property type="entry name" value="Galactose-bd-like_sf"/>
</dbReference>
<dbReference type="Gene3D" id="2.60.120.260">
    <property type="entry name" value="Galactose-binding domain-like"/>
    <property type="match status" value="1"/>
</dbReference>
<dbReference type="Gene3D" id="1.10.3020.20">
    <property type="match status" value="1"/>
</dbReference>
<dbReference type="AlphaFoldDB" id="A0A421D116"/>
<dbReference type="Gene3D" id="3.40.50.1820">
    <property type="entry name" value="alpha/beta hydrolase"/>
    <property type="match status" value="1"/>
</dbReference>
<gene>
    <name evidence="5" type="ORF">CFD26_105491</name>
</gene>
<protein>
    <recommendedName>
        <fullName evidence="4">Xaa-Pro dipeptidyl-peptidase C-terminal domain-containing protein</fullName>
    </recommendedName>
</protein>
<dbReference type="Pfam" id="PF02129">
    <property type="entry name" value="Peptidase_S15"/>
    <property type="match status" value="1"/>
</dbReference>
<reference evidence="5 6" key="1">
    <citation type="submission" date="2018-08" db="EMBL/GenBank/DDBJ databases">
        <title>Draft genome sequences of two Aspergillus turcosus clinical strains isolated from bronchoalveolar lavage fluid: one azole-susceptible and the other azole-resistant.</title>
        <authorList>
            <person name="Parent-Michaud M."/>
            <person name="Dufresne P.J."/>
            <person name="Fournier E."/>
            <person name="Martineau C."/>
            <person name="Moreira S."/>
            <person name="Perkins V."/>
            <person name="De Repentigny L."/>
            <person name="Dufresne S.F."/>
        </authorList>
    </citation>
    <scope>NUCLEOTIDE SEQUENCE [LARGE SCALE GENOMIC DNA]</scope>
    <source>
        <strain evidence="5">HMR AF 1038</strain>
    </source>
</reference>
<keyword evidence="2" id="KW-0119">Carbohydrate metabolism</keyword>
<evidence type="ECO:0000313" key="6">
    <source>
        <dbReference type="Proteomes" id="UP000215289"/>
    </source>
</evidence>
<dbReference type="SUPFAM" id="SSF49785">
    <property type="entry name" value="Galactose-binding domain-like"/>
    <property type="match status" value="1"/>
</dbReference>
<feature type="domain" description="Xaa-Pro dipeptidyl-peptidase C-terminal" evidence="4">
    <location>
        <begin position="321"/>
        <end position="583"/>
    </location>
</feature>
<dbReference type="OrthoDB" id="2578740at2759"/>
<evidence type="ECO:0000313" key="5">
    <source>
        <dbReference type="EMBL" id="RLL95795.1"/>
    </source>
</evidence>
<dbReference type="InterPro" id="IPR029058">
    <property type="entry name" value="AB_hydrolase_fold"/>
</dbReference>
<sequence>MAFEKMQSAPITIQKCPMIPPSNPPASSTRIELPAGHKKTGECRAFSCSVILEQDAVLMVRHGTSIRADIYRPKTEKKVPAIIMWGPYGKSGNGILNLQSFPLRAGVPKAKLSGYECFEGLDPAEWVPRGYAVVNIDPPGINDSDGDFYWWGTQDGQDGRDAIEEIAQLPWCSGRVSLAGNSWLAMSQWFIAAEQPPHLTCIAPLEGAADVVRETLFRGGIWNLEFTSAIRNTLRGRNKQEDAVATFAQSETSNEYWQDKRARLDRIQVPTYILGSYSTGLHTLGAIRAFEEIKHNQKWLTIHDTQEWFDLYSEQRIQDLDRFFSKYLKGEDNGWEQTSPVRASFLGFNIPSCGYMQFPDLPWKLPDSRKARLYLTAGNQLSATKLDTGSSLVYQADAPSRLTGDNDHEISFSYRFPERTILTGPSRLVVHMSAPDHNDLDVYALIRKADKDGNLLVNNNIPLPALGVSTSSEVPPIKPLKYVGPQGMLRASRRDVCDALSTPYWKTLSNAKVEPVAPGTVLQLENYIWPTGIVFEPGEQLVLQISGHDMTLAELVPLIDSFKNANKGTHAVHLGGQFESYLDIHTL</sequence>
<evidence type="ECO:0000256" key="2">
    <source>
        <dbReference type="ARBA" id="ARBA00023277"/>
    </source>
</evidence>
<keyword evidence="6" id="KW-1185">Reference proteome</keyword>
<name>A0A421D116_9EURO</name>
<dbReference type="InterPro" id="IPR050585">
    <property type="entry name" value="Xaa-Pro_dipeptidyl-ppase/CocE"/>
</dbReference>
<evidence type="ECO:0000259" key="4">
    <source>
        <dbReference type="SMART" id="SM00939"/>
    </source>
</evidence>
<dbReference type="Proteomes" id="UP000215289">
    <property type="component" value="Unassembled WGS sequence"/>
</dbReference>
<comment type="caution">
    <text evidence="5">The sequence shown here is derived from an EMBL/GenBank/DDBJ whole genome shotgun (WGS) entry which is preliminary data.</text>
</comment>
<proteinExistence type="predicted"/>
<evidence type="ECO:0000256" key="3">
    <source>
        <dbReference type="ARBA" id="ARBA00023326"/>
    </source>
</evidence>
<dbReference type="GO" id="GO:0000272">
    <property type="term" value="P:polysaccharide catabolic process"/>
    <property type="evidence" value="ECO:0007669"/>
    <property type="project" value="UniProtKB-KW"/>
</dbReference>
<keyword evidence="3" id="KW-0624">Polysaccharide degradation</keyword>
<dbReference type="PANTHER" id="PTHR43056:SF10">
    <property type="entry name" value="COCE_NOND FAMILY, PUTATIVE (AFU_ORTHOLOGUE AFUA_7G00600)-RELATED"/>
    <property type="match status" value="1"/>
</dbReference>
<dbReference type="STRING" id="1245748.A0A421D116"/>
<dbReference type="InterPro" id="IPR000383">
    <property type="entry name" value="Xaa-Pro-like_dom"/>
</dbReference>
<organism evidence="5 6">
    <name type="scientific">Aspergillus turcosus</name>
    <dbReference type="NCBI Taxonomy" id="1245748"/>
    <lineage>
        <taxon>Eukaryota</taxon>
        <taxon>Fungi</taxon>
        <taxon>Dikarya</taxon>
        <taxon>Ascomycota</taxon>
        <taxon>Pezizomycotina</taxon>
        <taxon>Eurotiomycetes</taxon>
        <taxon>Eurotiomycetidae</taxon>
        <taxon>Eurotiales</taxon>
        <taxon>Aspergillaceae</taxon>
        <taxon>Aspergillus</taxon>
        <taxon>Aspergillus subgen. Fumigati</taxon>
    </lineage>
</organism>
<dbReference type="InterPro" id="IPR005674">
    <property type="entry name" value="CocE/Ser_esterase"/>
</dbReference>
<dbReference type="SUPFAM" id="SSF53474">
    <property type="entry name" value="alpha/beta-Hydrolases"/>
    <property type="match status" value="1"/>
</dbReference>
<dbReference type="SMART" id="SM00939">
    <property type="entry name" value="PepX_C"/>
    <property type="match status" value="1"/>
</dbReference>
<dbReference type="InterPro" id="IPR013736">
    <property type="entry name" value="Xaa-Pro_dipept_C"/>
</dbReference>
<keyword evidence="1" id="KW-0378">Hydrolase</keyword>
<dbReference type="EMBL" id="NIDN02000137">
    <property type="protein sequence ID" value="RLL95795.1"/>
    <property type="molecule type" value="Genomic_DNA"/>
</dbReference>